<gene>
    <name evidence="7" type="ORF">DI555_02365</name>
</gene>
<dbReference type="EMBL" id="QFPX01000002">
    <property type="protein sequence ID" value="PZQ56991.1"/>
    <property type="molecule type" value="Genomic_DNA"/>
</dbReference>
<dbReference type="GO" id="GO:0008270">
    <property type="term" value="F:zinc ion binding"/>
    <property type="evidence" value="ECO:0007669"/>
    <property type="project" value="InterPro"/>
</dbReference>
<reference evidence="7 8" key="1">
    <citation type="submission" date="2017-08" db="EMBL/GenBank/DDBJ databases">
        <title>Infants hospitalized years apart are colonized by the same room-sourced microbial strains.</title>
        <authorList>
            <person name="Brooks B."/>
            <person name="Olm M.R."/>
            <person name="Firek B.A."/>
            <person name="Baker R."/>
            <person name="Thomas B.C."/>
            <person name="Morowitz M.J."/>
            <person name="Banfield J.F."/>
        </authorList>
    </citation>
    <scope>NUCLEOTIDE SEQUENCE [LARGE SCALE GENOMIC DNA]</scope>
    <source>
        <strain evidence="7">S2_005_002_R2_33</strain>
    </source>
</reference>
<dbReference type="GO" id="GO:0008198">
    <property type="term" value="F:ferrous iron binding"/>
    <property type="evidence" value="ECO:0007669"/>
    <property type="project" value="InterPro"/>
</dbReference>
<evidence type="ECO:0000256" key="4">
    <source>
        <dbReference type="ARBA" id="ARBA00022833"/>
    </source>
</evidence>
<dbReference type="PIRSF" id="PIRSF006157">
    <property type="entry name" value="Doxgns_DODA"/>
    <property type="match status" value="1"/>
</dbReference>
<dbReference type="Pfam" id="PF02900">
    <property type="entry name" value="LigB"/>
    <property type="match status" value="1"/>
</dbReference>
<keyword evidence="7" id="KW-0223">Dioxygenase</keyword>
<proteinExistence type="inferred from homology"/>
<organism evidence="7 8">
    <name type="scientific">Novosphingobium pentaromativorans</name>
    <dbReference type="NCBI Taxonomy" id="205844"/>
    <lineage>
        <taxon>Bacteria</taxon>
        <taxon>Pseudomonadati</taxon>
        <taxon>Pseudomonadota</taxon>
        <taxon>Alphaproteobacteria</taxon>
        <taxon>Sphingomonadales</taxon>
        <taxon>Sphingomonadaceae</taxon>
        <taxon>Novosphingobium</taxon>
    </lineage>
</organism>
<protein>
    <submittedName>
        <fullName evidence="7">Dioxygenase</fullName>
    </submittedName>
</protein>
<dbReference type="GO" id="GO:0016702">
    <property type="term" value="F:oxidoreductase activity, acting on single donors with incorporation of molecular oxygen, incorporation of two atoms of oxygen"/>
    <property type="evidence" value="ECO:0007669"/>
    <property type="project" value="UniProtKB-ARBA"/>
</dbReference>
<dbReference type="Proteomes" id="UP000249082">
    <property type="component" value="Unassembled WGS sequence"/>
</dbReference>
<keyword evidence="5" id="KW-0560">Oxidoreductase</keyword>
<evidence type="ECO:0000313" key="7">
    <source>
        <dbReference type="EMBL" id="PZQ56991.1"/>
    </source>
</evidence>
<dbReference type="CDD" id="cd07363">
    <property type="entry name" value="45_DOPA_Dioxygenase"/>
    <property type="match status" value="1"/>
</dbReference>
<dbReference type="PANTHER" id="PTHR30096:SF0">
    <property type="entry name" value="4,5-DOPA DIOXYGENASE EXTRADIOL-LIKE PROTEIN"/>
    <property type="match status" value="1"/>
</dbReference>
<keyword evidence="4" id="KW-0862">Zinc</keyword>
<name>A0A2W5NTT7_9SPHN</name>
<dbReference type="SUPFAM" id="SSF53213">
    <property type="entry name" value="LigB-like"/>
    <property type="match status" value="1"/>
</dbReference>
<comment type="similarity">
    <text evidence="2">Belongs to the DODA-type extradiol aromatic ring-opening dioxygenase family.</text>
</comment>
<accession>A0A2W5NTT7</accession>
<dbReference type="Gene3D" id="3.40.830.10">
    <property type="entry name" value="LigB-like"/>
    <property type="match status" value="1"/>
</dbReference>
<dbReference type="AlphaFoldDB" id="A0A2W5NTT7"/>
<sequence length="262" mass="28395">MTRQPTFFIPHGGGPCFFMPDPQGNWTSMEAFLRSLPERLPEPPKAILVVSGHWETQGFAFTGAAQPDLLFDYYGFPEHTYELRFDAPGSPALAARASQLLRDAGFAAAPDAQRGYDHGVFVPLKVSWPEAQMPVVEMSLDRSLDPALHLAAGRALAPLRDEGVLIVGSGMSFHNMRGYGNPASTEPSRAFDAWLTEAAEADAATRAEALTHWAEAPGGRFSHPREEHLLPLMVAAGASEGAGEKVYSDLVLKTAISAFRFD</sequence>
<dbReference type="InterPro" id="IPR004183">
    <property type="entry name" value="Xdiol_dOase_suB"/>
</dbReference>
<evidence type="ECO:0000256" key="5">
    <source>
        <dbReference type="ARBA" id="ARBA00023002"/>
    </source>
</evidence>
<evidence type="ECO:0000313" key="8">
    <source>
        <dbReference type="Proteomes" id="UP000249082"/>
    </source>
</evidence>
<evidence type="ECO:0000256" key="2">
    <source>
        <dbReference type="ARBA" id="ARBA00007581"/>
    </source>
</evidence>
<dbReference type="InterPro" id="IPR014436">
    <property type="entry name" value="Extradiol_dOase_DODA"/>
</dbReference>
<evidence type="ECO:0000256" key="1">
    <source>
        <dbReference type="ARBA" id="ARBA00001947"/>
    </source>
</evidence>
<evidence type="ECO:0000256" key="3">
    <source>
        <dbReference type="ARBA" id="ARBA00022723"/>
    </source>
</evidence>
<comment type="cofactor">
    <cofactor evidence="1">
        <name>Zn(2+)</name>
        <dbReference type="ChEBI" id="CHEBI:29105"/>
    </cofactor>
</comment>
<feature type="domain" description="Extradiol ring-cleavage dioxygenase class III enzyme subunit B" evidence="6">
    <location>
        <begin position="24"/>
        <end position="250"/>
    </location>
</feature>
<evidence type="ECO:0000259" key="6">
    <source>
        <dbReference type="Pfam" id="PF02900"/>
    </source>
</evidence>
<keyword evidence="3" id="KW-0479">Metal-binding</keyword>
<dbReference type="PANTHER" id="PTHR30096">
    <property type="entry name" value="4,5-DOPA DIOXYGENASE EXTRADIOL-LIKE PROTEIN"/>
    <property type="match status" value="1"/>
</dbReference>
<comment type="caution">
    <text evidence="7">The sequence shown here is derived from an EMBL/GenBank/DDBJ whole genome shotgun (WGS) entry which is preliminary data.</text>
</comment>